<organism evidence="2 3">
    <name type="scientific">Araneus ventricosus</name>
    <name type="common">Orbweaver spider</name>
    <name type="synonym">Epeira ventricosa</name>
    <dbReference type="NCBI Taxonomy" id="182803"/>
    <lineage>
        <taxon>Eukaryota</taxon>
        <taxon>Metazoa</taxon>
        <taxon>Ecdysozoa</taxon>
        <taxon>Arthropoda</taxon>
        <taxon>Chelicerata</taxon>
        <taxon>Arachnida</taxon>
        <taxon>Araneae</taxon>
        <taxon>Araneomorphae</taxon>
        <taxon>Entelegynae</taxon>
        <taxon>Araneoidea</taxon>
        <taxon>Araneidae</taxon>
        <taxon>Araneus</taxon>
    </lineage>
</organism>
<evidence type="ECO:0000313" key="3">
    <source>
        <dbReference type="Proteomes" id="UP000499080"/>
    </source>
</evidence>
<evidence type="ECO:0000313" key="2">
    <source>
        <dbReference type="EMBL" id="GBN56509.1"/>
    </source>
</evidence>
<sequence>MVGKLLLPRSWNILLRSSPPPRVLLRKKIEKGSGDCLFVFSHKSHWFGYAVPNECEIGIKKAPVKSLNKSDKALASVKSKKQRPNVAPSGSKAAKG</sequence>
<comment type="caution">
    <text evidence="2">The sequence shown here is derived from an EMBL/GenBank/DDBJ whole genome shotgun (WGS) entry which is preliminary data.</text>
</comment>
<protein>
    <submittedName>
        <fullName evidence="2">Uncharacterized protein</fullName>
    </submittedName>
</protein>
<accession>A0A4Y2PZ35</accession>
<gene>
    <name evidence="2" type="ORF">AVEN_119360_1</name>
</gene>
<dbReference type="AlphaFoldDB" id="A0A4Y2PZ35"/>
<dbReference type="EMBL" id="BGPR01012534">
    <property type="protein sequence ID" value="GBN56509.1"/>
    <property type="molecule type" value="Genomic_DNA"/>
</dbReference>
<reference evidence="2 3" key="1">
    <citation type="journal article" date="2019" name="Sci. Rep.">
        <title>Orb-weaving spider Araneus ventricosus genome elucidates the spidroin gene catalogue.</title>
        <authorList>
            <person name="Kono N."/>
            <person name="Nakamura H."/>
            <person name="Ohtoshi R."/>
            <person name="Moran D.A.P."/>
            <person name="Shinohara A."/>
            <person name="Yoshida Y."/>
            <person name="Fujiwara M."/>
            <person name="Mori M."/>
            <person name="Tomita M."/>
            <person name="Arakawa K."/>
        </authorList>
    </citation>
    <scope>NUCLEOTIDE SEQUENCE [LARGE SCALE GENOMIC DNA]</scope>
</reference>
<proteinExistence type="predicted"/>
<name>A0A4Y2PZ35_ARAVE</name>
<feature type="region of interest" description="Disordered" evidence="1">
    <location>
        <begin position="66"/>
        <end position="96"/>
    </location>
</feature>
<evidence type="ECO:0000256" key="1">
    <source>
        <dbReference type="SAM" id="MobiDB-lite"/>
    </source>
</evidence>
<dbReference type="Proteomes" id="UP000499080">
    <property type="component" value="Unassembled WGS sequence"/>
</dbReference>
<keyword evidence="3" id="KW-1185">Reference proteome</keyword>